<dbReference type="SUPFAM" id="SSF50037">
    <property type="entry name" value="C-terminal domain of transcriptional repressors"/>
    <property type="match status" value="1"/>
</dbReference>
<proteinExistence type="predicted"/>
<sequence>MNLSELAVGDCGTILDFTDQEMSVKLMEMGCLPGEQVKLEQVAPLGDPIAITVAGYKLSLRKQEAATILLKK</sequence>
<name>A0A9X2F2R6_9SPHI</name>
<dbReference type="InterPro" id="IPR008988">
    <property type="entry name" value="Transcriptional_repressor_C"/>
</dbReference>
<dbReference type="PANTHER" id="PTHR42954:SF2">
    <property type="entry name" value="FE(2+) TRANSPORT PROTEIN A"/>
    <property type="match status" value="1"/>
</dbReference>
<dbReference type="InterPro" id="IPR038157">
    <property type="entry name" value="FeoA_core_dom"/>
</dbReference>
<reference evidence="3" key="1">
    <citation type="submission" date="2022-06" db="EMBL/GenBank/DDBJ databases">
        <title>Solitalea sp. MAHUQ-68 isolated from rhizospheric soil.</title>
        <authorList>
            <person name="Huq M.A."/>
        </authorList>
    </citation>
    <scope>NUCLEOTIDE SEQUENCE</scope>
    <source>
        <strain evidence="3">MAHUQ-68</strain>
    </source>
</reference>
<dbReference type="InterPro" id="IPR052713">
    <property type="entry name" value="FeoA"/>
</dbReference>
<protein>
    <submittedName>
        <fullName evidence="3">Ferrous iron transport protein A</fullName>
    </submittedName>
</protein>
<gene>
    <name evidence="3" type="ORF">NF867_09770</name>
</gene>
<keyword evidence="4" id="KW-1185">Reference proteome</keyword>
<dbReference type="GO" id="GO:0046914">
    <property type="term" value="F:transition metal ion binding"/>
    <property type="evidence" value="ECO:0007669"/>
    <property type="project" value="InterPro"/>
</dbReference>
<dbReference type="Gene3D" id="2.30.30.90">
    <property type="match status" value="1"/>
</dbReference>
<dbReference type="AlphaFoldDB" id="A0A9X2F2R6"/>
<dbReference type="Proteomes" id="UP001155182">
    <property type="component" value="Unassembled WGS sequence"/>
</dbReference>
<accession>A0A9X2F2R6</accession>
<comment type="caution">
    <text evidence="3">The sequence shown here is derived from an EMBL/GenBank/DDBJ whole genome shotgun (WGS) entry which is preliminary data.</text>
</comment>
<dbReference type="InterPro" id="IPR007167">
    <property type="entry name" value="Fe-transptr_FeoA-like"/>
</dbReference>
<evidence type="ECO:0000259" key="2">
    <source>
        <dbReference type="SMART" id="SM00899"/>
    </source>
</evidence>
<dbReference type="Pfam" id="PF04023">
    <property type="entry name" value="FeoA"/>
    <property type="match status" value="1"/>
</dbReference>
<dbReference type="EMBL" id="JAMWYS010000032">
    <property type="protein sequence ID" value="MCO4293151.1"/>
    <property type="molecule type" value="Genomic_DNA"/>
</dbReference>
<dbReference type="SMART" id="SM00899">
    <property type="entry name" value="FeoA"/>
    <property type="match status" value="1"/>
</dbReference>
<feature type="domain" description="Ferrous iron transporter FeoA-like" evidence="2">
    <location>
        <begin position="1"/>
        <end position="72"/>
    </location>
</feature>
<organism evidence="3 4">
    <name type="scientific">Solitalea agri</name>
    <dbReference type="NCBI Taxonomy" id="2953739"/>
    <lineage>
        <taxon>Bacteria</taxon>
        <taxon>Pseudomonadati</taxon>
        <taxon>Bacteroidota</taxon>
        <taxon>Sphingobacteriia</taxon>
        <taxon>Sphingobacteriales</taxon>
        <taxon>Sphingobacteriaceae</taxon>
        <taxon>Solitalea</taxon>
    </lineage>
</organism>
<keyword evidence="1" id="KW-0408">Iron</keyword>
<evidence type="ECO:0000256" key="1">
    <source>
        <dbReference type="ARBA" id="ARBA00023004"/>
    </source>
</evidence>
<evidence type="ECO:0000313" key="3">
    <source>
        <dbReference type="EMBL" id="MCO4293151.1"/>
    </source>
</evidence>
<dbReference type="RefSeq" id="WP_252587654.1">
    <property type="nucleotide sequence ID" value="NZ_JAMWYS010000032.1"/>
</dbReference>
<dbReference type="PANTHER" id="PTHR42954">
    <property type="entry name" value="FE(2+) TRANSPORT PROTEIN A"/>
    <property type="match status" value="1"/>
</dbReference>
<evidence type="ECO:0000313" key="4">
    <source>
        <dbReference type="Proteomes" id="UP001155182"/>
    </source>
</evidence>